<evidence type="ECO:0000313" key="2">
    <source>
        <dbReference type="Proteomes" id="UP001458880"/>
    </source>
</evidence>
<dbReference type="Proteomes" id="UP001458880">
    <property type="component" value="Unassembled WGS sequence"/>
</dbReference>
<comment type="caution">
    <text evidence="1">The sequence shown here is derived from an EMBL/GenBank/DDBJ whole genome shotgun (WGS) entry which is preliminary data.</text>
</comment>
<sequence length="165" mass="18467">MGPMSTFYTQEVEIWLRNHPGRYVTINEVGSLLSKAFLRASTPLNAINDFNKTRLYSLHRTKLFAATLPTSHDAPQNNNTTENDAVADLILEMGNAMENIQQDFVRESTPEEQIIGQNKEPSTRSVYNIISPETIASYPKAGRVKSLKAEGARLQYLPVALLKKS</sequence>
<gene>
    <name evidence="1" type="ORF">QE152_g5376</name>
</gene>
<reference evidence="1 2" key="1">
    <citation type="journal article" date="2024" name="BMC Genomics">
        <title>De novo assembly and annotation of Popillia japonica's genome with initial clues to its potential as an invasive pest.</title>
        <authorList>
            <person name="Cucini C."/>
            <person name="Boschi S."/>
            <person name="Funari R."/>
            <person name="Cardaioli E."/>
            <person name="Iannotti N."/>
            <person name="Marturano G."/>
            <person name="Paoli F."/>
            <person name="Bruttini M."/>
            <person name="Carapelli A."/>
            <person name="Frati F."/>
            <person name="Nardi F."/>
        </authorList>
    </citation>
    <scope>NUCLEOTIDE SEQUENCE [LARGE SCALE GENOMIC DNA]</scope>
    <source>
        <strain evidence="1">DMR45628</strain>
    </source>
</reference>
<organism evidence="1 2">
    <name type="scientific">Popillia japonica</name>
    <name type="common">Japanese beetle</name>
    <dbReference type="NCBI Taxonomy" id="7064"/>
    <lineage>
        <taxon>Eukaryota</taxon>
        <taxon>Metazoa</taxon>
        <taxon>Ecdysozoa</taxon>
        <taxon>Arthropoda</taxon>
        <taxon>Hexapoda</taxon>
        <taxon>Insecta</taxon>
        <taxon>Pterygota</taxon>
        <taxon>Neoptera</taxon>
        <taxon>Endopterygota</taxon>
        <taxon>Coleoptera</taxon>
        <taxon>Polyphaga</taxon>
        <taxon>Scarabaeiformia</taxon>
        <taxon>Scarabaeidae</taxon>
        <taxon>Rutelinae</taxon>
        <taxon>Popillia</taxon>
    </lineage>
</organism>
<dbReference type="AlphaFoldDB" id="A0AAW1MIF9"/>
<accession>A0AAW1MIF9</accession>
<protein>
    <submittedName>
        <fullName evidence="1">Uncharacterized protein</fullName>
    </submittedName>
</protein>
<keyword evidence="2" id="KW-1185">Reference proteome</keyword>
<name>A0AAW1MIF9_POPJA</name>
<dbReference type="EMBL" id="JASPKY010000031">
    <property type="protein sequence ID" value="KAK9747338.1"/>
    <property type="molecule type" value="Genomic_DNA"/>
</dbReference>
<evidence type="ECO:0000313" key="1">
    <source>
        <dbReference type="EMBL" id="KAK9747338.1"/>
    </source>
</evidence>
<proteinExistence type="predicted"/>